<dbReference type="EMBL" id="JAPWTJ010000679">
    <property type="protein sequence ID" value="KAJ8976415.1"/>
    <property type="molecule type" value="Genomic_DNA"/>
</dbReference>
<dbReference type="InterPro" id="IPR004162">
    <property type="entry name" value="SINA-like_animal"/>
</dbReference>
<evidence type="ECO:0000256" key="9">
    <source>
        <dbReference type="ARBA" id="ARBA00022833"/>
    </source>
</evidence>
<evidence type="ECO:0000256" key="4">
    <source>
        <dbReference type="ARBA" id="ARBA00012483"/>
    </source>
</evidence>
<sequence>MIIDMYTYRQLGYFGQFYSRTKMTQQLMTYFADNLLESNGMSCTICKDLLKPPVMLVEDHGNICSTCYEENTQLRNLKALHNPVLDTILKILELPCKFKNKETHGSNVIDCKNNCFSLQTLLADLDLVKLLILKNQTFVLRMKMNVDKNKLFYFICNVNDDNNLLYEYSVKHKGVSDNYIKTKARILSSHNIYSFDENISVQVDLEAFKQICHISDTITNIFNIKTADTYSGIDDQMISLFECPVCKNVMRPPIYQCQSGHSICNLCRPRLEKCPTCRSMFGITRNYSLEGLTSGIRYPCIYHDLGCTELSSAPQISKHENECPFKPYSCPFSSCTSTGNRETIIAHLIEFHPESVIFCGINGYTESFRLDQNSLYNKIFDRKCVIAYDHIFRLTCKRVAEHCLWAAEVLGANNNQPVFIYEVDIVDTKRPEKKLIPTDYCLTEMSEDELFKRCILFPNSILSSYSNHGMSSPLV</sequence>
<comment type="catalytic activity">
    <reaction evidence="1">
        <text>S-ubiquitinyl-[E2 ubiquitin-conjugating enzyme]-L-cysteine + [acceptor protein]-L-lysine = [E2 ubiquitin-conjugating enzyme]-L-cysteine + N(6)-ubiquitinyl-[acceptor protein]-L-lysine.</text>
        <dbReference type="EC" id="2.3.2.27"/>
    </reaction>
</comment>
<dbReference type="PANTHER" id="PTHR45877">
    <property type="entry name" value="E3 UBIQUITIN-PROTEIN LIGASE SIAH2"/>
    <property type="match status" value="1"/>
</dbReference>
<name>A0ABQ9JFU5_9CUCU</name>
<dbReference type="Pfam" id="PF21362">
    <property type="entry name" value="Sina_RING"/>
    <property type="match status" value="1"/>
</dbReference>
<evidence type="ECO:0000256" key="5">
    <source>
        <dbReference type="ARBA" id="ARBA00022679"/>
    </source>
</evidence>
<dbReference type="InterPro" id="IPR013010">
    <property type="entry name" value="Znf_SIAH"/>
</dbReference>
<evidence type="ECO:0000256" key="1">
    <source>
        <dbReference type="ARBA" id="ARBA00000900"/>
    </source>
</evidence>
<dbReference type="SUPFAM" id="SSF49599">
    <property type="entry name" value="TRAF domain-like"/>
    <property type="match status" value="1"/>
</dbReference>
<gene>
    <name evidence="13" type="ORF">NQ317_005335</name>
</gene>
<dbReference type="InterPro" id="IPR001841">
    <property type="entry name" value="Znf_RING"/>
</dbReference>
<evidence type="ECO:0000313" key="14">
    <source>
        <dbReference type="Proteomes" id="UP001162164"/>
    </source>
</evidence>
<comment type="pathway">
    <text evidence="2">Protein modification; protein ubiquitination.</text>
</comment>
<keyword evidence="7 10" id="KW-0863">Zinc-finger</keyword>
<dbReference type="EC" id="2.3.2.27" evidence="4"/>
<protein>
    <recommendedName>
        <fullName evidence="4">RING-type E3 ubiquitin transferase</fullName>
        <ecNumber evidence="4">2.3.2.27</ecNumber>
    </recommendedName>
</protein>
<evidence type="ECO:0000256" key="7">
    <source>
        <dbReference type="ARBA" id="ARBA00022771"/>
    </source>
</evidence>
<evidence type="ECO:0000256" key="10">
    <source>
        <dbReference type="PROSITE-ProRule" id="PRU00455"/>
    </source>
</evidence>
<keyword evidence="14" id="KW-1185">Reference proteome</keyword>
<comment type="caution">
    <text evidence="13">The sequence shown here is derived from an EMBL/GenBank/DDBJ whole genome shotgun (WGS) entry which is preliminary data.</text>
</comment>
<dbReference type="PROSITE" id="PS50089">
    <property type="entry name" value="ZF_RING_2"/>
    <property type="match status" value="1"/>
</dbReference>
<dbReference type="Pfam" id="PF21361">
    <property type="entry name" value="Sina_ZnF"/>
    <property type="match status" value="1"/>
</dbReference>
<evidence type="ECO:0000256" key="3">
    <source>
        <dbReference type="ARBA" id="ARBA00009119"/>
    </source>
</evidence>
<reference evidence="13" key="1">
    <citation type="journal article" date="2023" name="Insect Mol. Biol.">
        <title>Genome sequencing provides insights into the evolution of gene families encoding plant cell wall-degrading enzymes in longhorned beetles.</title>
        <authorList>
            <person name="Shin N.R."/>
            <person name="Okamura Y."/>
            <person name="Kirsch R."/>
            <person name="Pauchet Y."/>
        </authorList>
    </citation>
    <scope>NUCLEOTIDE SEQUENCE</scope>
    <source>
        <strain evidence="13">MMC_N1</strain>
    </source>
</reference>
<dbReference type="PANTHER" id="PTHR45877:SF2">
    <property type="entry name" value="E3 UBIQUITIN-PROTEIN LIGASE SINA-RELATED"/>
    <property type="match status" value="1"/>
</dbReference>
<dbReference type="Proteomes" id="UP001162164">
    <property type="component" value="Unassembled WGS sequence"/>
</dbReference>
<feature type="domain" description="RING-type" evidence="11">
    <location>
        <begin position="243"/>
        <end position="278"/>
    </location>
</feature>
<evidence type="ECO:0000256" key="6">
    <source>
        <dbReference type="ARBA" id="ARBA00022723"/>
    </source>
</evidence>
<organism evidence="13 14">
    <name type="scientific">Molorchus minor</name>
    <dbReference type="NCBI Taxonomy" id="1323400"/>
    <lineage>
        <taxon>Eukaryota</taxon>
        <taxon>Metazoa</taxon>
        <taxon>Ecdysozoa</taxon>
        <taxon>Arthropoda</taxon>
        <taxon>Hexapoda</taxon>
        <taxon>Insecta</taxon>
        <taxon>Pterygota</taxon>
        <taxon>Neoptera</taxon>
        <taxon>Endopterygota</taxon>
        <taxon>Coleoptera</taxon>
        <taxon>Polyphaga</taxon>
        <taxon>Cucujiformia</taxon>
        <taxon>Chrysomeloidea</taxon>
        <taxon>Cerambycidae</taxon>
        <taxon>Lamiinae</taxon>
        <taxon>Monochamini</taxon>
        <taxon>Molorchus</taxon>
    </lineage>
</organism>
<feature type="domain" description="SIAH-type" evidence="12">
    <location>
        <begin position="295"/>
        <end position="353"/>
    </location>
</feature>
<keyword evidence="6" id="KW-0479">Metal-binding</keyword>
<dbReference type="Gene3D" id="3.30.40.10">
    <property type="entry name" value="Zinc/RING finger domain, C3HC4 (zinc finger)"/>
    <property type="match status" value="2"/>
</dbReference>
<evidence type="ECO:0000256" key="2">
    <source>
        <dbReference type="ARBA" id="ARBA00004906"/>
    </source>
</evidence>
<dbReference type="SUPFAM" id="SSF57850">
    <property type="entry name" value="RING/U-box"/>
    <property type="match status" value="1"/>
</dbReference>
<proteinExistence type="inferred from homology"/>
<dbReference type="PROSITE" id="PS51081">
    <property type="entry name" value="ZF_SIAH"/>
    <property type="match status" value="1"/>
</dbReference>
<evidence type="ECO:0000259" key="11">
    <source>
        <dbReference type="PROSITE" id="PS50089"/>
    </source>
</evidence>
<evidence type="ECO:0000256" key="8">
    <source>
        <dbReference type="ARBA" id="ARBA00022786"/>
    </source>
</evidence>
<comment type="similarity">
    <text evidence="3">Belongs to the SINA (Seven in absentia) family.</text>
</comment>
<evidence type="ECO:0000313" key="13">
    <source>
        <dbReference type="EMBL" id="KAJ8976415.1"/>
    </source>
</evidence>
<keyword evidence="8" id="KW-0833">Ubl conjugation pathway</keyword>
<keyword evidence="9" id="KW-0862">Zinc</keyword>
<dbReference type="InterPro" id="IPR049548">
    <property type="entry name" value="Sina-like_RING"/>
</dbReference>
<keyword evidence="5" id="KW-0808">Transferase</keyword>
<accession>A0ABQ9JFU5</accession>
<dbReference type="InterPro" id="IPR013083">
    <property type="entry name" value="Znf_RING/FYVE/PHD"/>
</dbReference>
<evidence type="ECO:0000259" key="12">
    <source>
        <dbReference type="PROSITE" id="PS51081"/>
    </source>
</evidence>